<reference evidence="5" key="1">
    <citation type="submission" date="2023-11" db="UniProtKB">
        <authorList>
            <consortium name="WormBaseParasite"/>
        </authorList>
    </citation>
    <scope>IDENTIFICATION</scope>
</reference>
<evidence type="ECO:0000313" key="5">
    <source>
        <dbReference type="WBParaSite" id="SMRG1_86970.2"/>
    </source>
</evidence>
<comment type="similarity">
    <text evidence="1 2">Belongs to the serpin family.</text>
</comment>
<dbReference type="SUPFAM" id="SSF56574">
    <property type="entry name" value="Serpins"/>
    <property type="match status" value="1"/>
</dbReference>
<dbReference type="InterPro" id="IPR036186">
    <property type="entry name" value="Serpin_sf"/>
</dbReference>
<dbReference type="Proteomes" id="UP000050790">
    <property type="component" value="Unassembled WGS sequence"/>
</dbReference>
<dbReference type="PROSITE" id="PS00284">
    <property type="entry name" value="SERPIN"/>
    <property type="match status" value="1"/>
</dbReference>
<dbReference type="InterPro" id="IPR000215">
    <property type="entry name" value="Serpin_fam"/>
</dbReference>
<evidence type="ECO:0000256" key="2">
    <source>
        <dbReference type="RuleBase" id="RU000411"/>
    </source>
</evidence>
<evidence type="ECO:0000313" key="4">
    <source>
        <dbReference type="Proteomes" id="UP000050790"/>
    </source>
</evidence>
<name>A0AA85AIZ8_9TREM</name>
<dbReference type="Gene3D" id="2.30.39.10">
    <property type="entry name" value="Alpha-1-antitrypsin, domain 1"/>
    <property type="match status" value="1"/>
</dbReference>
<feature type="domain" description="Serpin" evidence="3">
    <location>
        <begin position="27"/>
        <end position="396"/>
    </location>
</feature>
<accession>A0AA85AIZ8</accession>
<organism evidence="4 5">
    <name type="scientific">Schistosoma margrebowiei</name>
    <dbReference type="NCBI Taxonomy" id="48269"/>
    <lineage>
        <taxon>Eukaryota</taxon>
        <taxon>Metazoa</taxon>
        <taxon>Spiralia</taxon>
        <taxon>Lophotrochozoa</taxon>
        <taxon>Platyhelminthes</taxon>
        <taxon>Trematoda</taxon>
        <taxon>Digenea</taxon>
        <taxon>Strigeidida</taxon>
        <taxon>Schistosomatoidea</taxon>
        <taxon>Schistosomatidae</taxon>
        <taxon>Schistosoma</taxon>
    </lineage>
</organism>
<evidence type="ECO:0000259" key="3">
    <source>
        <dbReference type="SMART" id="SM00093"/>
    </source>
</evidence>
<dbReference type="InterPro" id="IPR023795">
    <property type="entry name" value="Serpin_CS"/>
</dbReference>
<dbReference type="AlphaFoldDB" id="A0AA85AIZ8"/>
<dbReference type="WBParaSite" id="SMRG1_86970.2">
    <property type="protein sequence ID" value="SMRG1_86970.2"/>
    <property type="gene ID" value="SMRG1_86970"/>
</dbReference>
<dbReference type="Pfam" id="PF00079">
    <property type="entry name" value="Serpin"/>
    <property type="match status" value="1"/>
</dbReference>
<evidence type="ECO:0000256" key="1">
    <source>
        <dbReference type="ARBA" id="ARBA00009500"/>
    </source>
</evidence>
<dbReference type="SMART" id="SM00093">
    <property type="entry name" value="SERPIN"/>
    <property type="match status" value="1"/>
</dbReference>
<dbReference type="PANTHER" id="PTHR11461:SF211">
    <property type="entry name" value="GH10112P-RELATED"/>
    <property type="match status" value="1"/>
</dbReference>
<dbReference type="PANTHER" id="PTHR11461">
    <property type="entry name" value="SERINE PROTEASE INHIBITOR, SERPIN"/>
    <property type="match status" value="1"/>
</dbReference>
<dbReference type="InterPro" id="IPR023796">
    <property type="entry name" value="Serpin_dom"/>
</dbReference>
<dbReference type="InterPro" id="IPR042178">
    <property type="entry name" value="Serpin_sf_1"/>
</dbReference>
<proteinExistence type="inferred from homology"/>
<protein>
    <submittedName>
        <fullName evidence="5">SERPIN domain-containing protein</fullName>
    </submittedName>
</protein>
<dbReference type="Gene3D" id="3.30.497.10">
    <property type="entry name" value="Antithrombin, subunit I, domain 2"/>
    <property type="match status" value="1"/>
</dbReference>
<dbReference type="InterPro" id="IPR042185">
    <property type="entry name" value="Serpin_sf_2"/>
</dbReference>
<sequence length="398" mass="44590">MYYNPLQISAESFMGKCWKKTRVSQYFKICSLVCLGHFENTFLSPFNIYTALGMILSGSEMNTKTEIMKMMHLSTCLEHHTIHHGISGLLFNCAERGEGVEIMFGNGLFTAEDVDIKKDYENTLKSYYNAQTESVTFQTDPEGAGKRINHWVGELTKGKIRELFSPGSLSTDTSVLVITTTYFEGLWNLPFLQGSSHESDFFKLDGSTMNVKLMYMNSSFKTVSLPHLKSRAIKIPFKDPRFSLLVILPNTNDGLSELLDALHRDDEFSSILSSNFTDTSIHLYLPKFKLKEGSAISLVGYLQKMGMREAFCPGSANFTNMSESSNLCIRDILHKAILEVDEQGVVAAAASSAEVVQLAAPLPEFADEEFRVDHPFFISIIWNNSLPIFLGHVTSPEI</sequence>
<dbReference type="GO" id="GO:0005615">
    <property type="term" value="C:extracellular space"/>
    <property type="evidence" value="ECO:0007669"/>
    <property type="project" value="InterPro"/>
</dbReference>
<dbReference type="CDD" id="cd19603">
    <property type="entry name" value="serpin_platyhelminthes"/>
    <property type="match status" value="1"/>
</dbReference>
<dbReference type="GO" id="GO:0004867">
    <property type="term" value="F:serine-type endopeptidase inhibitor activity"/>
    <property type="evidence" value="ECO:0007669"/>
    <property type="project" value="InterPro"/>
</dbReference>